<feature type="compositionally biased region" description="Polar residues" evidence="1">
    <location>
        <begin position="627"/>
        <end position="639"/>
    </location>
</feature>
<feature type="region of interest" description="Disordered" evidence="1">
    <location>
        <begin position="356"/>
        <end position="376"/>
    </location>
</feature>
<feature type="transmembrane region" description="Helical" evidence="2">
    <location>
        <begin position="855"/>
        <end position="880"/>
    </location>
</feature>
<reference evidence="3 4" key="1">
    <citation type="submission" date="2023-10" db="EMBL/GenBank/DDBJ databases">
        <title>Draft genome sequence of Xylaria bambusicola isolate GMP-LS, the root and basal stem rot pathogen of sugarcane in Indonesia.</title>
        <authorList>
            <person name="Selvaraj P."/>
            <person name="Muralishankar V."/>
            <person name="Muruganantham S."/>
            <person name="Sp S."/>
            <person name="Haryani S."/>
            <person name="Lau K.J.X."/>
            <person name="Naqvi N.I."/>
        </authorList>
    </citation>
    <scope>NUCLEOTIDE SEQUENCE [LARGE SCALE GENOMIC DNA]</scope>
    <source>
        <strain evidence="3">GMP-LS</strain>
    </source>
</reference>
<accession>A0AAN7Z9U1</accession>
<feature type="region of interest" description="Disordered" evidence="1">
    <location>
        <begin position="775"/>
        <end position="802"/>
    </location>
</feature>
<feature type="compositionally biased region" description="Polar residues" evidence="1">
    <location>
        <begin position="779"/>
        <end position="802"/>
    </location>
</feature>
<comment type="caution">
    <text evidence="3">The sequence shown here is derived from an EMBL/GenBank/DDBJ whole genome shotgun (WGS) entry which is preliminary data.</text>
</comment>
<keyword evidence="2" id="KW-0812">Transmembrane</keyword>
<gene>
    <name evidence="3" type="ORF">RRF57_006366</name>
</gene>
<feature type="region of interest" description="Disordered" evidence="1">
    <location>
        <begin position="138"/>
        <end position="172"/>
    </location>
</feature>
<keyword evidence="2" id="KW-0472">Membrane</keyword>
<feature type="compositionally biased region" description="Pro residues" evidence="1">
    <location>
        <begin position="29"/>
        <end position="42"/>
    </location>
</feature>
<protein>
    <submittedName>
        <fullName evidence="3">Uncharacterized protein</fullName>
    </submittedName>
</protein>
<feature type="compositionally biased region" description="Polar residues" evidence="1">
    <location>
        <begin position="356"/>
        <end position="374"/>
    </location>
</feature>
<dbReference type="Proteomes" id="UP001305414">
    <property type="component" value="Unassembled WGS sequence"/>
</dbReference>
<name>A0AAN7Z9U1_9PEZI</name>
<feature type="region of interest" description="Disordered" evidence="1">
    <location>
        <begin position="388"/>
        <end position="411"/>
    </location>
</feature>
<feature type="region of interest" description="Disordered" evidence="1">
    <location>
        <begin position="29"/>
        <end position="53"/>
    </location>
</feature>
<feature type="compositionally biased region" description="Polar residues" evidence="1">
    <location>
        <begin position="159"/>
        <end position="172"/>
    </location>
</feature>
<feature type="region of interest" description="Disordered" evidence="1">
    <location>
        <begin position="510"/>
        <end position="530"/>
    </location>
</feature>
<feature type="compositionally biased region" description="Polar residues" evidence="1">
    <location>
        <begin position="390"/>
        <end position="403"/>
    </location>
</feature>
<keyword evidence="2" id="KW-1133">Transmembrane helix</keyword>
<organism evidence="3 4">
    <name type="scientific">Xylaria bambusicola</name>
    <dbReference type="NCBI Taxonomy" id="326684"/>
    <lineage>
        <taxon>Eukaryota</taxon>
        <taxon>Fungi</taxon>
        <taxon>Dikarya</taxon>
        <taxon>Ascomycota</taxon>
        <taxon>Pezizomycotina</taxon>
        <taxon>Sordariomycetes</taxon>
        <taxon>Xylariomycetidae</taxon>
        <taxon>Xylariales</taxon>
        <taxon>Xylariaceae</taxon>
        <taxon>Xylaria</taxon>
    </lineage>
</organism>
<evidence type="ECO:0000313" key="3">
    <source>
        <dbReference type="EMBL" id="KAK5630651.1"/>
    </source>
</evidence>
<proteinExistence type="predicted"/>
<feature type="region of interest" description="Disordered" evidence="1">
    <location>
        <begin position="622"/>
        <end position="645"/>
    </location>
</feature>
<feature type="region of interest" description="Disordered" evidence="1">
    <location>
        <begin position="205"/>
        <end position="225"/>
    </location>
</feature>
<dbReference type="EMBL" id="JAWHQM010000016">
    <property type="protein sequence ID" value="KAK5630651.1"/>
    <property type="molecule type" value="Genomic_DNA"/>
</dbReference>
<evidence type="ECO:0000256" key="1">
    <source>
        <dbReference type="SAM" id="MobiDB-lite"/>
    </source>
</evidence>
<feature type="region of interest" description="Disordered" evidence="1">
    <location>
        <begin position="727"/>
        <end position="749"/>
    </location>
</feature>
<evidence type="ECO:0000313" key="4">
    <source>
        <dbReference type="Proteomes" id="UP001305414"/>
    </source>
</evidence>
<dbReference type="AlphaFoldDB" id="A0AAN7Z9U1"/>
<evidence type="ECO:0000256" key="2">
    <source>
        <dbReference type="SAM" id="Phobius"/>
    </source>
</evidence>
<sequence>MFSPMSEGEVHGGGDSFFSLRRFSPVSLPPPELESEYKPPPTNQARSFTPRGQRFSKLSDAYLNITSRLGPNKATKKALDQPQLRTANPAVSSVAAPRLVKSQDELQARSSASAMRIFIKKSRCATLDSIDPREEDLALELGPGDNAGPSLRKQIDNELPTSNGPSQDTTSSTIKRIVAQYGGSVSGLRAEYDNTREYCWKAELPCSQPPQESLPELPSTNTQHNSYVRQSEHDSPIPDASITDSQHLLDAEAQAHELNEVGRALFPHPLNIVRTQHDTVITQEQHYNALKNSDELTKPEEKALDHNLSANQYDECYKTYLKPQMQRDISQELRRLSSCPEPMHNADIDEHFPYQQEQPQDDTFSQSSFLTPSTEGKRVQHIKVVIGRESQASKNNHEGNGTQDDAKHGRRDICSEDDDWVTEATSDVGFGIGTGALAGRPLTGGFKKAGSSIADYSDDGYEDILDRFGSQERILQHPEGDDENKLSFSRRMNQPKFASMFSRRHNACPDTSGLRWASTTQEEGGQFRPQILRKNKNPYREFDSRRNKTSGRLVFNFDQNAPPRYEFRDSISEYEPAAASMKANCGTHIYDTRGSLPSPVSDVAEENHLPTMDAQFDRSAKFDADRNPSNNSTPQNKPCQTAVRGQDTRLSLYAADRKKQIEGIDNQEFAAASSFYDQPSANSVRSKFNFELVPLDQARKRNRSQKYSGEINGAELTAARIKGKQSFRPSEAALNPPEPPTKAFLTGPDLSAGFSSPNWHAQNSDLIDTPAPFSMGRHGSTTSGERGHQKVNSLGTEDNSSSFSTKSAARNLWYGQRACSRVRVRNKYQYKLRPTFIAPDDYVSDRADAIRRSCFYLLAVLSILPFVGVLVLTGAFSEGLKWATRGEVDRLNSRQQRTIKLILIFECVFYTGGVVTIVVYFVLKSKA</sequence>
<keyword evidence="4" id="KW-1185">Reference proteome</keyword>
<feature type="transmembrane region" description="Helical" evidence="2">
    <location>
        <begin position="901"/>
        <end position="923"/>
    </location>
</feature>